<protein>
    <submittedName>
        <fullName evidence="1">Unannotated protein</fullName>
    </submittedName>
</protein>
<organism evidence="1">
    <name type="scientific">freshwater metagenome</name>
    <dbReference type="NCBI Taxonomy" id="449393"/>
    <lineage>
        <taxon>unclassified sequences</taxon>
        <taxon>metagenomes</taxon>
        <taxon>ecological metagenomes</taxon>
    </lineage>
</organism>
<reference evidence="1" key="1">
    <citation type="submission" date="2020-05" db="EMBL/GenBank/DDBJ databases">
        <authorList>
            <person name="Chiriac C."/>
            <person name="Salcher M."/>
            <person name="Ghai R."/>
            <person name="Kavagutti S V."/>
        </authorList>
    </citation>
    <scope>NUCLEOTIDE SEQUENCE</scope>
</reference>
<evidence type="ECO:0000313" key="1">
    <source>
        <dbReference type="EMBL" id="CAB4338120.1"/>
    </source>
</evidence>
<gene>
    <name evidence="1" type="ORF">UFOPK3547_00340</name>
</gene>
<dbReference type="EMBL" id="CAESAN010000018">
    <property type="protein sequence ID" value="CAB4338120.1"/>
    <property type="molecule type" value="Genomic_DNA"/>
</dbReference>
<name>A0A6J5ZCG9_9ZZZZ</name>
<accession>A0A6J5ZCG9</accession>
<dbReference type="AlphaFoldDB" id="A0A6J5ZCG9"/>
<proteinExistence type="predicted"/>
<sequence>MSGAVQNGMFNRLMRSNSSSTIDMSFPVKGFSTLMNRFTTKSTVM</sequence>